<accession>A0A0S7EX59</accession>
<dbReference type="EMBL" id="GBYX01471973">
    <property type="protein sequence ID" value="JAO09681.1"/>
    <property type="molecule type" value="Transcribed_RNA"/>
</dbReference>
<evidence type="ECO:0000313" key="2">
    <source>
        <dbReference type="EMBL" id="JAO09687.1"/>
    </source>
</evidence>
<dbReference type="EMBL" id="GBYX01471974">
    <property type="protein sequence ID" value="JAO09680.1"/>
    <property type="molecule type" value="Transcribed_RNA"/>
</dbReference>
<organism evidence="2">
    <name type="scientific">Poeciliopsis prolifica</name>
    <name type="common">blackstripe livebearer</name>
    <dbReference type="NCBI Taxonomy" id="188132"/>
    <lineage>
        <taxon>Eukaryota</taxon>
        <taxon>Metazoa</taxon>
        <taxon>Chordata</taxon>
        <taxon>Craniata</taxon>
        <taxon>Vertebrata</taxon>
        <taxon>Euteleostomi</taxon>
        <taxon>Actinopterygii</taxon>
        <taxon>Neopterygii</taxon>
        <taxon>Teleostei</taxon>
        <taxon>Neoteleostei</taxon>
        <taxon>Acanthomorphata</taxon>
        <taxon>Ovalentaria</taxon>
        <taxon>Atherinomorphae</taxon>
        <taxon>Cyprinodontiformes</taxon>
        <taxon>Poeciliidae</taxon>
        <taxon>Poeciliinae</taxon>
        <taxon>Poeciliopsis</taxon>
    </lineage>
</organism>
<name>A0A0S7EX59_9TELE</name>
<proteinExistence type="predicted"/>
<evidence type="ECO:0000313" key="1">
    <source>
        <dbReference type="EMBL" id="JAO09680.1"/>
    </source>
</evidence>
<sequence>MVGGFSLPDFKQYYWACHLSILAWWKKGPLSSDETCPSWLSLERLHCCNSSLTALLNSPIKVNKTRYTNSFVIRNTIRIWKQIQKFIKAPEVYFDTPICENHSFAPGLCDAVFRTWRMKGIDVIGNLYINGTFASFAQLCSEYNLPPSSFFRYLQVRDYVRKNVLDFGTLAKHETLEEINRFDPANRGAVSYFYKIFNNVRVDTTKIKKAWEDELGQQLSDELWEEGLKSVQDCSVNARHNLIQFKTLHRLHYSREKLSTFFTSVSPVCSRCRAAIGNLTHSFWLCVQLHSFWKNIFHFFSTAFGKKWDPEPLIAIIGVSSALRPATKQEKTAVLFGTVIAKRLILRFWKKDSVPTFDLWLGELANTLHLERLRYYNEDKVSVFEKIWNPVLKSLQ</sequence>
<dbReference type="EMBL" id="GBYX01471967">
    <property type="protein sequence ID" value="JAO09687.1"/>
    <property type="molecule type" value="Transcribed_RNA"/>
</dbReference>
<reference evidence="2" key="1">
    <citation type="submission" date="2014-12" db="EMBL/GenBank/DDBJ databases">
        <title>Parallel Evolution in Life History Adaptation Evident in the Tissue-Specific Poeciliopsis prolifica transcriptome.</title>
        <authorList>
            <person name="Jue N.K."/>
            <person name="Foley R.J."/>
            <person name="Obergfell C."/>
            <person name="Reznick D.N."/>
            <person name="O'Neill R.J."/>
            <person name="O'Neill M.J."/>
        </authorList>
    </citation>
    <scope>NUCLEOTIDE SEQUENCE</scope>
</reference>
<dbReference type="EMBL" id="GBYX01471968">
    <property type="protein sequence ID" value="JAO09686.1"/>
    <property type="molecule type" value="Transcribed_RNA"/>
</dbReference>
<gene>
    <name evidence="2" type="primary">POL2</name>
    <name evidence="1" type="synonym">LIN1</name>
</gene>
<protein>
    <submittedName>
        <fullName evidence="1">LIN1</fullName>
    </submittedName>
    <submittedName>
        <fullName evidence="2">POL2</fullName>
    </submittedName>
</protein>
<dbReference type="AlphaFoldDB" id="A0A0S7EX59"/>